<evidence type="ECO:0000256" key="1">
    <source>
        <dbReference type="SAM" id="MobiDB-lite"/>
    </source>
</evidence>
<feature type="domain" description="PH" evidence="2">
    <location>
        <begin position="25"/>
        <end position="89"/>
    </location>
</feature>
<sequence>MFNFSLTSSTRDHIDPRSVVLSPADVVKAGFVMKQSKHLLQWKRRWLVLTKDLLCSFSTKEWTRRPECFTLSPTPQQKESRGSVKLAAK</sequence>
<dbReference type="Pfam" id="PF00169">
    <property type="entry name" value="PH"/>
    <property type="match status" value="1"/>
</dbReference>
<protein>
    <recommendedName>
        <fullName evidence="2">PH domain-containing protein</fullName>
    </recommendedName>
</protein>
<evidence type="ECO:0000313" key="4">
    <source>
        <dbReference type="Proteomes" id="UP000007800"/>
    </source>
</evidence>
<proteinExistence type="predicted"/>
<dbReference type="OrthoDB" id="185175at2759"/>
<dbReference type="SUPFAM" id="SSF50729">
    <property type="entry name" value="PH domain-like"/>
    <property type="match status" value="1"/>
</dbReference>
<organism evidence="4">
    <name type="scientific">Perkinsus marinus (strain ATCC 50983 / TXsc)</name>
    <dbReference type="NCBI Taxonomy" id="423536"/>
    <lineage>
        <taxon>Eukaryota</taxon>
        <taxon>Sar</taxon>
        <taxon>Alveolata</taxon>
        <taxon>Perkinsozoa</taxon>
        <taxon>Perkinsea</taxon>
        <taxon>Perkinsida</taxon>
        <taxon>Perkinsidae</taxon>
        <taxon>Perkinsus</taxon>
    </lineage>
</organism>
<keyword evidence="4" id="KW-1185">Reference proteome</keyword>
<dbReference type="InParanoid" id="C5LC73"/>
<dbReference type="GeneID" id="9042306"/>
<dbReference type="InterPro" id="IPR001849">
    <property type="entry name" value="PH_domain"/>
</dbReference>
<accession>C5LC73</accession>
<dbReference type="RefSeq" id="XP_002773740.1">
    <property type="nucleotide sequence ID" value="XM_002773694.1"/>
</dbReference>
<reference evidence="3 4" key="1">
    <citation type="submission" date="2008-07" db="EMBL/GenBank/DDBJ databases">
        <authorList>
            <person name="El-Sayed N."/>
            <person name="Caler E."/>
            <person name="Inman J."/>
            <person name="Amedeo P."/>
            <person name="Hass B."/>
            <person name="Wortman J."/>
        </authorList>
    </citation>
    <scope>NUCLEOTIDE SEQUENCE [LARGE SCALE GENOMIC DNA]</scope>
    <source>
        <strain evidence="4">ATCC 50983 / TXsc</strain>
    </source>
</reference>
<dbReference type="Gene3D" id="2.30.29.30">
    <property type="entry name" value="Pleckstrin-homology domain (PH domain)/Phosphotyrosine-binding domain (PTB)"/>
    <property type="match status" value="1"/>
</dbReference>
<name>C5LC73_PERM5</name>
<dbReference type="EMBL" id="GG680918">
    <property type="protein sequence ID" value="EER05556.1"/>
    <property type="molecule type" value="Genomic_DNA"/>
</dbReference>
<dbReference type="Proteomes" id="UP000007800">
    <property type="component" value="Unassembled WGS sequence"/>
</dbReference>
<dbReference type="InterPro" id="IPR011993">
    <property type="entry name" value="PH-like_dom_sf"/>
</dbReference>
<evidence type="ECO:0000313" key="3">
    <source>
        <dbReference type="EMBL" id="EER05556.1"/>
    </source>
</evidence>
<dbReference type="AlphaFoldDB" id="C5LC73"/>
<feature type="region of interest" description="Disordered" evidence="1">
    <location>
        <begin position="69"/>
        <end position="89"/>
    </location>
</feature>
<gene>
    <name evidence="3" type="ORF">Pmar_PMAR011584</name>
</gene>
<evidence type="ECO:0000259" key="2">
    <source>
        <dbReference type="PROSITE" id="PS50003"/>
    </source>
</evidence>
<dbReference type="PROSITE" id="PS50003">
    <property type="entry name" value="PH_DOMAIN"/>
    <property type="match status" value="1"/>
</dbReference>